<sequence length="145" mass="15511">MYKSILAALDGSPRTELVLRHAERLADANGAALHLCRAINIPVGIPLEAWALSGQELTEHLLEDAERELAALRRQLVVPLPGGQHVRVGRPAEVICGLADQLPADLIVLGSHGFDALDRLLGTTAARVVNHAHCSVLVVRPPRAP</sequence>
<dbReference type="InterPro" id="IPR006015">
    <property type="entry name" value="Universal_stress_UspA"/>
</dbReference>
<dbReference type="EMBL" id="JAPNKE010000002">
    <property type="protein sequence ID" value="MCY1004560.1"/>
    <property type="molecule type" value="Genomic_DNA"/>
</dbReference>
<dbReference type="InterPro" id="IPR014729">
    <property type="entry name" value="Rossmann-like_a/b/a_fold"/>
</dbReference>
<keyword evidence="5" id="KW-1185">Reference proteome</keyword>
<evidence type="ECO:0000313" key="5">
    <source>
        <dbReference type="Proteomes" id="UP001150924"/>
    </source>
</evidence>
<evidence type="ECO:0000256" key="1">
    <source>
        <dbReference type="ARBA" id="ARBA00008791"/>
    </source>
</evidence>
<dbReference type="CDD" id="cd00293">
    <property type="entry name" value="USP-like"/>
    <property type="match status" value="1"/>
</dbReference>
<dbReference type="PIRSF" id="PIRSF006276">
    <property type="entry name" value="UspA"/>
    <property type="match status" value="1"/>
</dbReference>
<name>A0A9X3EJY1_9BACT</name>
<comment type="similarity">
    <text evidence="1 2">Belongs to the universal stress protein A family.</text>
</comment>
<dbReference type="Proteomes" id="UP001150924">
    <property type="component" value="Unassembled WGS sequence"/>
</dbReference>
<dbReference type="Gene3D" id="3.40.50.620">
    <property type="entry name" value="HUPs"/>
    <property type="match status" value="1"/>
</dbReference>
<dbReference type="PRINTS" id="PR01438">
    <property type="entry name" value="UNVRSLSTRESS"/>
</dbReference>
<evidence type="ECO:0000256" key="2">
    <source>
        <dbReference type="PIRNR" id="PIRNR006276"/>
    </source>
</evidence>
<dbReference type="RefSeq" id="WP_267766116.1">
    <property type="nucleotide sequence ID" value="NZ_JAPNKE010000002.1"/>
</dbReference>
<accession>A0A9X3EJY1</accession>
<dbReference type="AlphaFoldDB" id="A0A9X3EJY1"/>
<dbReference type="PANTHER" id="PTHR46268:SF6">
    <property type="entry name" value="UNIVERSAL STRESS PROTEIN UP12"/>
    <property type="match status" value="1"/>
</dbReference>
<dbReference type="PANTHER" id="PTHR46268">
    <property type="entry name" value="STRESS RESPONSE PROTEIN NHAX"/>
    <property type="match status" value="1"/>
</dbReference>
<evidence type="ECO:0000259" key="3">
    <source>
        <dbReference type="Pfam" id="PF00582"/>
    </source>
</evidence>
<dbReference type="InterPro" id="IPR006016">
    <property type="entry name" value="UspA"/>
</dbReference>
<reference evidence="4" key="1">
    <citation type="submission" date="2022-11" db="EMBL/GenBank/DDBJ databases">
        <title>Minimal conservation of predation-associated metabolite biosynthetic gene clusters underscores biosynthetic potential of Myxococcota including descriptions for ten novel species: Archangium lansinium sp. nov., Myxococcus landrumus sp. nov., Nannocystis bai.</title>
        <authorList>
            <person name="Ahearne A."/>
            <person name="Stevens C."/>
            <person name="Phillips K."/>
        </authorList>
    </citation>
    <scope>NUCLEOTIDE SEQUENCE</scope>
    <source>
        <strain evidence="4">Na p29</strain>
    </source>
</reference>
<comment type="caution">
    <text evidence="4">The sequence shown here is derived from an EMBL/GenBank/DDBJ whole genome shotgun (WGS) entry which is preliminary data.</text>
</comment>
<dbReference type="GO" id="GO:0005737">
    <property type="term" value="C:cytoplasm"/>
    <property type="evidence" value="ECO:0007669"/>
    <property type="project" value="UniProtKB-SubCell"/>
</dbReference>
<keyword evidence="2" id="KW-0963">Cytoplasm</keyword>
<feature type="domain" description="UspA" evidence="3">
    <location>
        <begin position="1"/>
        <end position="140"/>
    </location>
</feature>
<comment type="subcellular location">
    <subcellularLocation>
        <location evidence="2">Cytoplasm</location>
    </subcellularLocation>
</comment>
<proteinExistence type="inferred from homology"/>
<gene>
    <name evidence="4" type="ORF">OV079_03035</name>
</gene>
<dbReference type="SUPFAM" id="SSF52402">
    <property type="entry name" value="Adenine nucleotide alpha hydrolases-like"/>
    <property type="match status" value="1"/>
</dbReference>
<organism evidence="4 5">
    <name type="scientific">Nannocystis pusilla</name>
    <dbReference type="NCBI Taxonomy" id="889268"/>
    <lineage>
        <taxon>Bacteria</taxon>
        <taxon>Pseudomonadati</taxon>
        <taxon>Myxococcota</taxon>
        <taxon>Polyangia</taxon>
        <taxon>Nannocystales</taxon>
        <taxon>Nannocystaceae</taxon>
        <taxon>Nannocystis</taxon>
    </lineage>
</organism>
<evidence type="ECO:0000313" key="4">
    <source>
        <dbReference type="EMBL" id="MCY1004560.1"/>
    </source>
</evidence>
<protein>
    <recommendedName>
        <fullName evidence="2">Universal stress protein</fullName>
    </recommendedName>
</protein>
<dbReference type="Pfam" id="PF00582">
    <property type="entry name" value="Usp"/>
    <property type="match status" value="1"/>
</dbReference>